<dbReference type="PROSITE" id="PS50222">
    <property type="entry name" value="EF_HAND_2"/>
    <property type="match status" value="1"/>
</dbReference>
<dbReference type="InterPro" id="IPR002048">
    <property type="entry name" value="EF_hand_dom"/>
</dbReference>
<dbReference type="SMART" id="SM00054">
    <property type="entry name" value="EFh"/>
    <property type="match status" value="1"/>
</dbReference>
<dbReference type="InterPro" id="IPR018247">
    <property type="entry name" value="EF_Hand_1_Ca_BS"/>
</dbReference>
<accession>A0AAD8XXY0</accession>
<protein>
    <recommendedName>
        <fullName evidence="2">EF-hand domain-containing protein</fullName>
    </recommendedName>
</protein>
<dbReference type="EMBL" id="JATAAI010000032">
    <property type="protein sequence ID" value="KAK1735722.1"/>
    <property type="molecule type" value="Genomic_DNA"/>
</dbReference>
<organism evidence="3 4">
    <name type="scientific">Skeletonema marinoi</name>
    <dbReference type="NCBI Taxonomy" id="267567"/>
    <lineage>
        <taxon>Eukaryota</taxon>
        <taxon>Sar</taxon>
        <taxon>Stramenopiles</taxon>
        <taxon>Ochrophyta</taxon>
        <taxon>Bacillariophyta</taxon>
        <taxon>Coscinodiscophyceae</taxon>
        <taxon>Thalassiosirophycidae</taxon>
        <taxon>Thalassiosirales</taxon>
        <taxon>Skeletonemataceae</taxon>
        <taxon>Skeletonema</taxon>
        <taxon>Skeletonema marinoi-dohrnii complex</taxon>
    </lineage>
</organism>
<dbReference type="InterPro" id="IPR011992">
    <property type="entry name" value="EF-hand-dom_pair"/>
</dbReference>
<evidence type="ECO:0000313" key="4">
    <source>
        <dbReference type="Proteomes" id="UP001224775"/>
    </source>
</evidence>
<evidence type="ECO:0000259" key="2">
    <source>
        <dbReference type="PROSITE" id="PS50222"/>
    </source>
</evidence>
<name>A0AAD8XXY0_9STRA</name>
<dbReference type="PROSITE" id="PS00018">
    <property type="entry name" value="EF_HAND_1"/>
    <property type="match status" value="1"/>
</dbReference>
<dbReference type="Gene3D" id="1.10.238.10">
    <property type="entry name" value="EF-hand"/>
    <property type="match status" value="1"/>
</dbReference>
<keyword evidence="4" id="KW-1185">Reference proteome</keyword>
<dbReference type="SUPFAM" id="SSF47473">
    <property type="entry name" value="EF-hand"/>
    <property type="match status" value="1"/>
</dbReference>
<proteinExistence type="predicted"/>
<gene>
    <name evidence="3" type="ORF">QTG54_013428</name>
</gene>
<dbReference type="GO" id="GO:0005509">
    <property type="term" value="F:calcium ion binding"/>
    <property type="evidence" value="ECO:0007669"/>
    <property type="project" value="InterPro"/>
</dbReference>
<dbReference type="Proteomes" id="UP001224775">
    <property type="component" value="Unassembled WGS sequence"/>
</dbReference>
<evidence type="ECO:0000256" key="1">
    <source>
        <dbReference type="ARBA" id="ARBA00022837"/>
    </source>
</evidence>
<comment type="caution">
    <text evidence="3">The sequence shown here is derived from an EMBL/GenBank/DDBJ whole genome shotgun (WGS) entry which is preliminary data.</text>
</comment>
<reference evidence="3" key="1">
    <citation type="submission" date="2023-06" db="EMBL/GenBank/DDBJ databases">
        <title>Survivors Of The Sea: Transcriptome response of Skeletonema marinoi to long-term dormancy.</title>
        <authorList>
            <person name="Pinder M.I.M."/>
            <person name="Kourtchenko O."/>
            <person name="Robertson E.K."/>
            <person name="Larsson T."/>
            <person name="Maumus F."/>
            <person name="Osuna-Cruz C.M."/>
            <person name="Vancaester E."/>
            <person name="Stenow R."/>
            <person name="Vandepoele K."/>
            <person name="Ploug H."/>
            <person name="Bruchert V."/>
            <person name="Godhe A."/>
            <person name="Topel M."/>
        </authorList>
    </citation>
    <scope>NUCLEOTIDE SEQUENCE</scope>
    <source>
        <strain evidence="3">R05AC</strain>
    </source>
</reference>
<sequence>MIYEFLGGIGEYSRSDIEALFHEIDSDGSGFIDRDEFDNFIGIITTERNLSTLSMSQRELVGAMEKSQMRRRSKITSSAHRSMHHTTNHLLGDSYTIDYMCNLLKNSEDVDNPLEDWSIFYCGGSSKMKDDLKKQSRRSTLLTSLLRNLIGKI</sequence>
<dbReference type="Pfam" id="PF13405">
    <property type="entry name" value="EF-hand_6"/>
    <property type="match status" value="1"/>
</dbReference>
<feature type="domain" description="EF-hand" evidence="2">
    <location>
        <begin position="12"/>
        <end position="47"/>
    </location>
</feature>
<keyword evidence="1" id="KW-0106">Calcium</keyword>
<dbReference type="AlphaFoldDB" id="A0AAD8XXY0"/>
<evidence type="ECO:0000313" key="3">
    <source>
        <dbReference type="EMBL" id="KAK1735722.1"/>
    </source>
</evidence>